<keyword evidence="1" id="KW-0863">Zinc-finger</keyword>
<dbReference type="GO" id="GO:0008270">
    <property type="term" value="F:zinc ion binding"/>
    <property type="evidence" value="ECO:0007669"/>
    <property type="project" value="UniProtKB-KW"/>
</dbReference>
<feature type="domain" description="RING-type" evidence="3">
    <location>
        <begin position="236"/>
        <end position="295"/>
    </location>
</feature>
<feature type="region of interest" description="Disordered" evidence="2">
    <location>
        <begin position="1"/>
        <end position="26"/>
    </location>
</feature>
<sequence>MGPHEPYWRTNTSFSPPPSRWDYGFQPEGIQYGSSDSIQLFGSTSSNSKESRSWIRGGYHPTHQYSASEGGALYFSSPSDASLIQPWTPPPVRGVSIDEFETATRRDTISGPLSFTPTLEGSSVVRDGGGFTSPRSDGSEFEHIGKHSLSTPRNFPSHRSFISKPVHPLSFPVHSFTREVSASPAAGLPAYDATTPQSDSHRLSSGSSSIDLTDISERLESEFLARTSNANEGFKCGLCDRLLSQRSPWSSRRIVKTEDMPVAGVLFCRHVFHAECLDQTTPKSHKNDPPCPICSKLEREYSPEQHTLPRLRNNFPRLRTFSEEGSSRTWGCVQASDSVEGALHTPQKSSMFVLSRQKIKNSFSHKGNTGKDFPSKLKKTSSHPLHLFGGRFSDYGAGGCSKTAAGPSIKKG</sequence>
<accession>A0A803MNF8</accession>
<feature type="region of interest" description="Disordered" evidence="2">
    <location>
        <begin position="187"/>
        <end position="208"/>
    </location>
</feature>
<dbReference type="InterPro" id="IPR001841">
    <property type="entry name" value="Znf_RING"/>
</dbReference>
<feature type="region of interest" description="Disordered" evidence="2">
    <location>
        <begin position="108"/>
        <end position="142"/>
    </location>
</feature>
<protein>
    <recommendedName>
        <fullName evidence="3">RING-type domain-containing protein</fullName>
    </recommendedName>
</protein>
<dbReference type="Gramene" id="AUR62032809-RA">
    <property type="protein sequence ID" value="AUR62032809-RA:cds"/>
    <property type="gene ID" value="AUR62032809"/>
</dbReference>
<reference evidence="4" key="1">
    <citation type="journal article" date="2017" name="Nature">
        <title>The genome of Chenopodium quinoa.</title>
        <authorList>
            <person name="Jarvis D.E."/>
            <person name="Ho Y.S."/>
            <person name="Lightfoot D.J."/>
            <person name="Schmoeckel S.M."/>
            <person name="Li B."/>
            <person name="Borm T.J.A."/>
            <person name="Ohyanagi H."/>
            <person name="Mineta K."/>
            <person name="Michell C.T."/>
            <person name="Saber N."/>
            <person name="Kharbatia N.M."/>
            <person name="Rupper R.R."/>
            <person name="Sharp A.R."/>
            <person name="Dally N."/>
            <person name="Boughton B.A."/>
            <person name="Woo Y.H."/>
            <person name="Gao G."/>
            <person name="Schijlen E.G.W.M."/>
            <person name="Guo X."/>
            <person name="Momin A.A."/>
            <person name="Negrao S."/>
            <person name="Al-Babili S."/>
            <person name="Gehring C."/>
            <person name="Roessner U."/>
            <person name="Jung C."/>
            <person name="Murphy K."/>
            <person name="Arold S.T."/>
            <person name="Gojobori T."/>
            <person name="van der Linden C.G."/>
            <person name="van Loo E.N."/>
            <person name="Jellen E.N."/>
            <person name="Maughan P.J."/>
            <person name="Tester M."/>
        </authorList>
    </citation>
    <scope>NUCLEOTIDE SEQUENCE [LARGE SCALE GENOMIC DNA]</scope>
    <source>
        <strain evidence="4">cv. PI 614886</strain>
    </source>
</reference>
<dbReference type="InterPro" id="IPR013083">
    <property type="entry name" value="Znf_RING/FYVE/PHD"/>
</dbReference>
<dbReference type="PANTHER" id="PTHR31150">
    <property type="entry name" value="EXPRESSED PROTEIN"/>
    <property type="match status" value="1"/>
</dbReference>
<keyword evidence="5" id="KW-1185">Reference proteome</keyword>
<proteinExistence type="predicted"/>
<keyword evidence="1" id="KW-0862">Zinc</keyword>
<dbReference type="Gene3D" id="3.30.40.10">
    <property type="entry name" value="Zinc/RING finger domain, C3HC4 (zinc finger)"/>
    <property type="match status" value="1"/>
</dbReference>
<dbReference type="SUPFAM" id="SSF57850">
    <property type="entry name" value="RING/U-box"/>
    <property type="match status" value="1"/>
</dbReference>
<evidence type="ECO:0000259" key="3">
    <source>
        <dbReference type="PROSITE" id="PS50089"/>
    </source>
</evidence>
<reference evidence="4" key="2">
    <citation type="submission" date="2021-03" db="UniProtKB">
        <authorList>
            <consortium name="EnsemblPlants"/>
        </authorList>
    </citation>
    <scope>IDENTIFICATION</scope>
</reference>
<evidence type="ECO:0000313" key="4">
    <source>
        <dbReference type="EnsemblPlants" id="AUR62032809-RA:cds"/>
    </source>
</evidence>
<name>A0A803MNF8_CHEQI</name>
<gene>
    <name evidence="4" type="primary">LOC110706339</name>
</gene>
<organism evidence="4 5">
    <name type="scientific">Chenopodium quinoa</name>
    <name type="common">Quinoa</name>
    <dbReference type="NCBI Taxonomy" id="63459"/>
    <lineage>
        <taxon>Eukaryota</taxon>
        <taxon>Viridiplantae</taxon>
        <taxon>Streptophyta</taxon>
        <taxon>Embryophyta</taxon>
        <taxon>Tracheophyta</taxon>
        <taxon>Spermatophyta</taxon>
        <taxon>Magnoliopsida</taxon>
        <taxon>eudicotyledons</taxon>
        <taxon>Gunneridae</taxon>
        <taxon>Pentapetalae</taxon>
        <taxon>Caryophyllales</taxon>
        <taxon>Chenopodiaceae</taxon>
        <taxon>Chenopodioideae</taxon>
        <taxon>Atripliceae</taxon>
        <taxon>Chenopodium</taxon>
    </lineage>
</organism>
<evidence type="ECO:0000256" key="2">
    <source>
        <dbReference type="SAM" id="MobiDB-lite"/>
    </source>
</evidence>
<feature type="compositionally biased region" description="Polar residues" evidence="2">
    <location>
        <begin position="111"/>
        <end position="121"/>
    </location>
</feature>
<evidence type="ECO:0000313" key="5">
    <source>
        <dbReference type="Proteomes" id="UP000596660"/>
    </source>
</evidence>
<dbReference type="PANTHER" id="PTHR31150:SF23">
    <property type="entry name" value="MANDELONITRILE LYASE-RELATED"/>
    <property type="match status" value="1"/>
</dbReference>
<dbReference type="PROSITE" id="PS50089">
    <property type="entry name" value="ZF_RING_2"/>
    <property type="match status" value="1"/>
</dbReference>
<dbReference type="GeneID" id="110706339"/>
<dbReference type="OMA" id="DVSGRKW"/>
<keyword evidence="1" id="KW-0479">Metal-binding</keyword>
<dbReference type="AlphaFoldDB" id="A0A803MNF8"/>
<dbReference type="RefSeq" id="XP_021739937.1">
    <property type="nucleotide sequence ID" value="XM_021884245.1"/>
</dbReference>
<evidence type="ECO:0000256" key="1">
    <source>
        <dbReference type="PROSITE-ProRule" id="PRU00175"/>
    </source>
</evidence>
<dbReference type="EnsemblPlants" id="AUR62032809-RA">
    <property type="protein sequence ID" value="AUR62032809-RA:cds"/>
    <property type="gene ID" value="AUR62032809"/>
</dbReference>
<dbReference type="Proteomes" id="UP000596660">
    <property type="component" value="Unplaced"/>
</dbReference>
<dbReference type="KEGG" id="cqi:110706339"/>
<dbReference type="OrthoDB" id="416496at2759"/>